<protein>
    <recommendedName>
        <fullName evidence="12">Phosphatidylserine decarboxylase proenzyme</fullName>
        <ecNumber evidence="12">4.1.1.65</ecNumber>
    </recommendedName>
    <component>
        <recommendedName>
            <fullName evidence="12">Phosphatidylserine decarboxylase alpha chain</fullName>
        </recommendedName>
    </component>
    <component>
        <recommendedName>
            <fullName evidence="12">Phosphatidylserine decarboxylase beta chain</fullName>
        </recommendedName>
    </component>
</protein>
<gene>
    <name evidence="12 13" type="primary">psd</name>
    <name evidence="13" type="ORF">CKO40_16565</name>
</gene>
<dbReference type="InterPro" id="IPR033177">
    <property type="entry name" value="PSD-B"/>
</dbReference>
<feature type="modified residue" description="Pyruvic acid (Ser); by autocatalysis" evidence="12">
    <location>
        <position position="274"/>
    </location>
</feature>
<dbReference type="HAMAP" id="MF_00662">
    <property type="entry name" value="PS_decarb_PSD_B_type1"/>
    <property type="match status" value="1"/>
</dbReference>
<keyword evidence="7 12" id="KW-0865">Zymogen</keyword>
<feature type="chain" id="PRO_5042303023" description="Phosphatidylserine decarboxylase beta chain" evidence="12">
    <location>
        <begin position="1"/>
        <end position="273"/>
    </location>
</feature>
<keyword evidence="3 12" id="KW-0444">Lipid biosynthesis</keyword>
<comment type="catalytic activity">
    <reaction evidence="12">
        <text>a 1,2-diacyl-sn-glycero-3-phospho-L-serine + H(+) = a 1,2-diacyl-sn-glycero-3-phosphoethanolamine + CO2</text>
        <dbReference type="Rhea" id="RHEA:20828"/>
        <dbReference type="ChEBI" id="CHEBI:15378"/>
        <dbReference type="ChEBI" id="CHEBI:16526"/>
        <dbReference type="ChEBI" id="CHEBI:57262"/>
        <dbReference type="ChEBI" id="CHEBI:64612"/>
        <dbReference type="EC" id="4.1.1.65"/>
    </reaction>
</comment>
<dbReference type="PANTHER" id="PTHR10067">
    <property type="entry name" value="PHOSPHATIDYLSERINE DECARBOXYLASE"/>
    <property type="match status" value="1"/>
</dbReference>
<keyword evidence="4 12" id="KW-0210">Decarboxylase</keyword>
<dbReference type="Proteomes" id="UP001296776">
    <property type="component" value="Unassembled WGS sequence"/>
</dbReference>
<evidence type="ECO:0000256" key="2">
    <source>
        <dbReference type="ARBA" id="ARBA00022475"/>
    </source>
</evidence>
<dbReference type="NCBIfam" id="TIGR00163">
    <property type="entry name" value="PS_decarb"/>
    <property type="match status" value="1"/>
</dbReference>
<keyword evidence="5 12" id="KW-0443">Lipid metabolism</keyword>
<dbReference type="PANTHER" id="PTHR10067:SF6">
    <property type="entry name" value="PHOSPHATIDYLSERINE DECARBOXYLASE PROENZYME, MITOCHONDRIAL"/>
    <property type="match status" value="1"/>
</dbReference>
<evidence type="ECO:0000256" key="1">
    <source>
        <dbReference type="ARBA" id="ARBA00005189"/>
    </source>
</evidence>
<evidence type="ECO:0000256" key="10">
    <source>
        <dbReference type="ARBA" id="ARBA00023264"/>
    </source>
</evidence>
<comment type="function">
    <text evidence="12">Catalyzes the formation of phosphatidylethanolamine (PtdEtn) from phosphatidylserine (PtdSer).</text>
</comment>
<evidence type="ECO:0000313" key="13">
    <source>
        <dbReference type="EMBL" id="MBK1706117.1"/>
    </source>
</evidence>
<reference evidence="13" key="2">
    <citation type="journal article" date="2020" name="Microorganisms">
        <title>Osmotic Adaptation and Compatible Solute Biosynthesis of Phototrophic Bacteria as Revealed from Genome Analyses.</title>
        <authorList>
            <person name="Imhoff J.F."/>
            <person name="Rahn T."/>
            <person name="Kunzel S."/>
            <person name="Keller A."/>
            <person name="Neulinger S.C."/>
        </authorList>
    </citation>
    <scope>NUCLEOTIDE SEQUENCE</scope>
    <source>
        <strain evidence="13">DSM 11080</strain>
    </source>
</reference>
<dbReference type="EMBL" id="NRSJ01000034">
    <property type="protein sequence ID" value="MBK1706117.1"/>
    <property type="molecule type" value="Genomic_DNA"/>
</dbReference>
<sequence length="314" mass="34073">MPSRLRPSATVAKRSATDNPGFTGVGERLFVLLQYGLPQHTLSNAMHWLTRRRLPWLLPWVIRVYARLFRVDLAEAAEPSPSAYPTFNAFFTRALRPGMRLMPEAADAIACPVDGRVSEVGAIRAEQLLQAKGQRYRLDSLLGGDASLAGRFRDGRFATVYLSPRDYHRIHMPVSGELVRTIQVPGRLFSVNPTTVAGVPGLFARNERVVCLFETAAGPMALVLVGAIFVGSIETVWAGKMTPPRIKTITVTEAGPEPIRLARGDELGRFNMGSTVILLFGADAVAWTSSLRPGAQVRVGGSIGQTEAPATARA</sequence>
<comment type="cofactor">
    <cofactor evidence="12">
        <name>pyruvate</name>
        <dbReference type="ChEBI" id="CHEBI:15361"/>
    </cofactor>
    <text evidence="12">Binds 1 pyruvoyl group covalently per subunit.</text>
</comment>
<evidence type="ECO:0000256" key="12">
    <source>
        <dbReference type="HAMAP-Rule" id="MF_00662"/>
    </source>
</evidence>
<feature type="chain" id="PRO_5042303024" description="Phosphatidylserine decarboxylase alpha chain" evidence="12">
    <location>
        <begin position="274"/>
        <end position="314"/>
    </location>
</feature>
<feature type="active site" description="Schiff-base intermediate with substrate; via pyruvic acid; for decarboxylase activity" evidence="12">
    <location>
        <position position="274"/>
    </location>
</feature>
<accession>A0AAJ0XBN1</accession>
<dbReference type="GO" id="GO:0004609">
    <property type="term" value="F:phosphatidylserine decarboxylase activity"/>
    <property type="evidence" value="ECO:0007669"/>
    <property type="project" value="UniProtKB-UniRule"/>
</dbReference>
<dbReference type="GO" id="GO:0006646">
    <property type="term" value="P:phosphatidylethanolamine biosynthetic process"/>
    <property type="evidence" value="ECO:0007669"/>
    <property type="project" value="UniProtKB-UniRule"/>
</dbReference>
<evidence type="ECO:0000256" key="9">
    <source>
        <dbReference type="ARBA" id="ARBA00023239"/>
    </source>
</evidence>
<feature type="site" description="Cleavage (non-hydrolytic); by autocatalysis" evidence="12">
    <location>
        <begin position="273"/>
        <end position="274"/>
    </location>
</feature>
<proteinExistence type="inferred from homology"/>
<dbReference type="InterPro" id="IPR003817">
    <property type="entry name" value="PS_Dcarbxylase"/>
</dbReference>
<feature type="active site" description="Charge relay system; for autoendoproteolytic cleavage activity" evidence="12">
    <location>
        <position position="274"/>
    </location>
</feature>
<comment type="subcellular location">
    <subcellularLocation>
        <location evidence="12">Cell membrane</location>
        <topology evidence="12">Peripheral membrane protein</topology>
    </subcellularLocation>
</comment>
<reference evidence="13" key="1">
    <citation type="submission" date="2017-08" db="EMBL/GenBank/DDBJ databases">
        <authorList>
            <person name="Imhoff J.F."/>
            <person name="Rahn T."/>
            <person name="Kuenzel S."/>
            <person name="Neulinger S.C."/>
        </authorList>
    </citation>
    <scope>NUCLEOTIDE SEQUENCE</scope>
    <source>
        <strain evidence="13">DSM 11080</strain>
    </source>
</reference>
<dbReference type="AlphaFoldDB" id="A0AAJ0XBN1"/>
<evidence type="ECO:0000256" key="5">
    <source>
        <dbReference type="ARBA" id="ARBA00023098"/>
    </source>
</evidence>
<name>A0AAJ0XBN1_9GAMM</name>
<evidence type="ECO:0000256" key="6">
    <source>
        <dbReference type="ARBA" id="ARBA00023136"/>
    </source>
</evidence>
<keyword evidence="11 12" id="KW-0670">Pyruvate</keyword>
<evidence type="ECO:0000256" key="3">
    <source>
        <dbReference type="ARBA" id="ARBA00022516"/>
    </source>
</evidence>
<dbReference type="InterPro" id="IPR033178">
    <property type="entry name" value="PSD_type1_pro"/>
</dbReference>
<evidence type="ECO:0000256" key="4">
    <source>
        <dbReference type="ARBA" id="ARBA00022793"/>
    </source>
</evidence>
<organism evidence="13 14">
    <name type="scientific">Halochromatium glycolicum</name>
    <dbReference type="NCBI Taxonomy" id="85075"/>
    <lineage>
        <taxon>Bacteria</taxon>
        <taxon>Pseudomonadati</taxon>
        <taxon>Pseudomonadota</taxon>
        <taxon>Gammaproteobacteria</taxon>
        <taxon>Chromatiales</taxon>
        <taxon>Chromatiaceae</taxon>
        <taxon>Halochromatium</taxon>
    </lineage>
</organism>
<feature type="active site" description="Charge relay system; for autoendoproteolytic cleavage activity" evidence="12">
    <location>
        <position position="171"/>
    </location>
</feature>
<keyword evidence="10 12" id="KW-1208">Phospholipid metabolism</keyword>
<keyword evidence="2 12" id="KW-1003">Cell membrane</keyword>
<keyword evidence="14" id="KW-1185">Reference proteome</keyword>
<dbReference type="Pfam" id="PF02666">
    <property type="entry name" value="PS_Dcarbxylase"/>
    <property type="match status" value="1"/>
</dbReference>
<evidence type="ECO:0000313" key="14">
    <source>
        <dbReference type="Proteomes" id="UP001296776"/>
    </source>
</evidence>
<evidence type="ECO:0000256" key="7">
    <source>
        <dbReference type="ARBA" id="ARBA00023145"/>
    </source>
</evidence>
<comment type="caution">
    <text evidence="13">The sequence shown here is derived from an EMBL/GenBank/DDBJ whole genome shotgun (WGS) entry which is preliminary data.</text>
</comment>
<comment type="pathway">
    <text evidence="1">Lipid metabolism.</text>
</comment>
<keyword evidence="8 12" id="KW-0594">Phospholipid biosynthesis</keyword>
<dbReference type="GO" id="GO:0005886">
    <property type="term" value="C:plasma membrane"/>
    <property type="evidence" value="ECO:0007669"/>
    <property type="project" value="UniProtKB-SubCell"/>
</dbReference>
<dbReference type="EC" id="4.1.1.65" evidence="12"/>
<feature type="active site" description="Charge relay system; for autoendoproteolytic cleavage activity" evidence="12">
    <location>
        <position position="114"/>
    </location>
</feature>
<evidence type="ECO:0000256" key="8">
    <source>
        <dbReference type="ARBA" id="ARBA00023209"/>
    </source>
</evidence>
<comment type="PTM">
    <text evidence="12">Is synthesized initially as an inactive proenzyme. Formation of the active enzyme involves a self-maturation process in which the active site pyruvoyl group is generated from an internal serine residue via an autocatalytic post-translational modification. Two non-identical subunits are generated from the proenzyme in this reaction, and the pyruvate is formed at the N-terminus of the alpha chain, which is derived from the carboxyl end of the proenzyme. The autoendoproteolytic cleavage occurs by a canonical serine protease mechanism, in which the side chain hydroxyl group of the serine supplies its oxygen atom to form the C-terminus of the beta chain, while the remainder of the serine residue undergoes an oxidative deamination to produce ammonia and the pyruvoyl prosthetic group on the alpha chain. During this reaction, the Ser that is part of the protease active site of the proenzyme becomes the pyruvoyl prosthetic group, which constitutes an essential element of the active site of the mature decarboxylase.</text>
</comment>
<comment type="similarity">
    <text evidence="12">Belongs to the phosphatidylserine decarboxylase family. PSD-B subfamily. Prokaryotic type I sub-subfamily.</text>
</comment>
<keyword evidence="6 12" id="KW-0472">Membrane</keyword>
<keyword evidence="9 12" id="KW-0456">Lyase</keyword>
<comment type="pathway">
    <text evidence="12">Phospholipid metabolism; phosphatidylethanolamine biosynthesis; phosphatidylethanolamine from CDP-diacylglycerol: step 2/2.</text>
</comment>
<evidence type="ECO:0000256" key="11">
    <source>
        <dbReference type="ARBA" id="ARBA00023317"/>
    </source>
</evidence>
<comment type="subunit">
    <text evidence="12">Heterodimer of a large membrane-associated beta subunit and a small pyruvoyl-containing alpha subunit.</text>
</comment>